<comment type="caution">
    <text evidence="4">The sequence shown here is derived from an EMBL/GenBank/DDBJ whole genome shotgun (WGS) entry which is preliminary data.</text>
</comment>
<name>A0AAP2D5T7_9BACT</name>
<evidence type="ECO:0000313" key="5">
    <source>
        <dbReference type="Proteomes" id="UP001319180"/>
    </source>
</evidence>
<sequence>MRYSCLLFSVTVLSVFLLTRCEPDTTTTPTPTLFEEITPQQSGVTFTNTVRQQGDNHVLNYPYFFNGGGVAVGDLNNDGLPDLYFSGNQVANTLYLNKGHWKFEDITAKAGVAVPQGWKTGVTLADINQDGWLDIYVCRSARTESTQRKNLLFINNHDLTFTEQAAQYGIADDSYSTQAAFFDYDKDGDPDLFVLNHSIPKYGGFSKLLGSLKHQKADKFGSRLYRNDGGKFTDVSESAGLINNVLSFGLGVAITDFNNDGWSDLYISNDFNEEDYLYINQRNGTFKNTITTATGHVSLFSMGSDAADINNDGLTDLITLDMLPESNERIKLSSGDDNYDKYNLLLEAGFHDQTMRNMLQLNNGDGTFSEVGQLAGVSNTDWSWAALFNDFDGDGWKDLYITNGYEKDYTNMQFLKFTVDEQVKARTTGTAPNLQLILDQMPSIQVGNCVFRNNGNLTFTKANTAWGITRPYKSNGAAYADLDNDGDADLVVNTLNEPAVLYRNRSVEDHKARFLTVDLRKHNAARNLAGTQVTVYQPGRMQQYEFEPVRGFQSCSYTSMQIGLGADSVDSVRIVWPDHKTQHFSKVSTVLAPDYTEATSVYTFSSATTAKPLFTATKAPVWQHIPPKVNDFKRQFLLPRMYSRSGPRMAQADVNHDGLEDLYLCAPQGQQGTLLLQRKDGTFTEASVPVFGQDKAYQDEDAAFFDADSDGDADLYVVSGGYQFQPNDVLLQDRLYLNNGHGQFTRASLPTETLAGSCIAVLDADGDKDMDLFVGTGITPGQYPLASASLLLINNGTGTFTVSTEPLLTGLGMVRDAKAADINGDGKQDLVVAGEWTPVRILVNQGGATFTDATATFFTENTSGWWNCLKAEDLDGDGDVDIVAGNYGTNNQYNVTAEHPATLVYKDFNKDDQVDPFFCYYIGDQSYPYASRDEALGQVTSLKPRFTDYTSYANATLNTMFKPEELEGGVTLSAPFLQTAYFENQGGRFVPRALPVQAQFAPVYAIATSDVDHDGDTDLILAGNETNVRVRIGRSDALSGAVLLNDGKGDFSYVPQHRSGLQLRHDTRALAMIAAGGKTLLVCGAAGQSLACYQLAPLARP</sequence>
<feature type="chain" id="PRO_5043018166" evidence="2">
    <location>
        <begin position="22"/>
        <end position="1101"/>
    </location>
</feature>
<feature type="domain" description="ASPIC/UnbV" evidence="3">
    <location>
        <begin position="530"/>
        <end position="588"/>
    </location>
</feature>
<evidence type="ECO:0000259" key="3">
    <source>
        <dbReference type="Pfam" id="PF07593"/>
    </source>
</evidence>
<dbReference type="PANTHER" id="PTHR16026:SF0">
    <property type="entry name" value="CARTILAGE ACIDIC PROTEIN 1"/>
    <property type="match status" value="1"/>
</dbReference>
<dbReference type="InterPro" id="IPR011519">
    <property type="entry name" value="UnbV_ASPIC"/>
</dbReference>
<dbReference type="Gene3D" id="2.130.10.130">
    <property type="entry name" value="Integrin alpha, N-terminal"/>
    <property type="match status" value="5"/>
</dbReference>
<dbReference type="AlphaFoldDB" id="A0AAP2D5T7"/>
<accession>A0AAP2D5T7</accession>
<dbReference type="Pfam" id="PF07593">
    <property type="entry name" value="UnbV_ASPIC"/>
    <property type="match status" value="1"/>
</dbReference>
<evidence type="ECO:0000256" key="2">
    <source>
        <dbReference type="SAM" id="SignalP"/>
    </source>
</evidence>
<dbReference type="PANTHER" id="PTHR16026">
    <property type="entry name" value="CARTILAGE ACIDIC PROTEIN 1"/>
    <property type="match status" value="1"/>
</dbReference>
<keyword evidence="1 2" id="KW-0732">Signal</keyword>
<feature type="signal peptide" evidence="2">
    <location>
        <begin position="1"/>
        <end position="21"/>
    </location>
</feature>
<dbReference type="InterPro" id="IPR013517">
    <property type="entry name" value="FG-GAP"/>
</dbReference>
<dbReference type="SUPFAM" id="SSF69318">
    <property type="entry name" value="Integrin alpha N-terminal domain"/>
    <property type="match status" value="3"/>
</dbReference>
<proteinExistence type="predicted"/>
<reference evidence="4 5" key="1">
    <citation type="submission" date="2021-05" db="EMBL/GenBank/DDBJ databases">
        <title>A Polyphasic approach of four new species of the genus Ohtaekwangia: Ohtaekwangia histidinii sp. nov., Ohtaekwangia cretensis sp. nov., Ohtaekwangia indiensis sp. nov., Ohtaekwangia reichenbachii sp. nov. from diverse environment.</title>
        <authorList>
            <person name="Octaviana S."/>
        </authorList>
    </citation>
    <scope>NUCLEOTIDE SEQUENCE [LARGE SCALE GENOMIC DNA]</scope>
    <source>
        <strain evidence="4 5">PWU37</strain>
    </source>
</reference>
<evidence type="ECO:0000313" key="4">
    <source>
        <dbReference type="EMBL" id="MBT1685891.1"/>
    </source>
</evidence>
<evidence type="ECO:0000256" key="1">
    <source>
        <dbReference type="ARBA" id="ARBA00022729"/>
    </source>
</evidence>
<dbReference type="Proteomes" id="UP001319180">
    <property type="component" value="Unassembled WGS sequence"/>
</dbReference>
<protein>
    <submittedName>
        <fullName evidence="4">VCBS repeat-containing protein</fullName>
    </submittedName>
</protein>
<dbReference type="InterPro" id="IPR027039">
    <property type="entry name" value="Crtac1"/>
</dbReference>
<organism evidence="4 5">
    <name type="scientific">Dawidia soli</name>
    <dbReference type="NCBI Taxonomy" id="2782352"/>
    <lineage>
        <taxon>Bacteria</taxon>
        <taxon>Pseudomonadati</taxon>
        <taxon>Bacteroidota</taxon>
        <taxon>Cytophagia</taxon>
        <taxon>Cytophagales</taxon>
        <taxon>Chryseotaleaceae</taxon>
        <taxon>Dawidia</taxon>
    </lineage>
</organism>
<keyword evidence="5" id="KW-1185">Reference proteome</keyword>
<gene>
    <name evidence="4" type="ORF">KK078_04955</name>
</gene>
<dbReference type="Pfam" id="PF13517">
    <property type="entry name" value="FG-GAP_3"/>
    <property type="match status" value="7"/>
</dbReference>
<dbReference type="EMBL" id="JAHESC010000005">
    <property type="protein sequence ID" value="MBT1685891.1"/>
    <property type="molecule type" value="Genomic_DNA"/>
</dbReference>
<dbReference type="InterPro" id="IPR028994">
    <property type="entry name" value="Integrin_alpha_N"/>
</dbReference>